<proteinExistence type="predicted"/>
<organism evidence="2 3">
    <name type="scientific">Papiine betaherpesvirus 4</name>
    <dbReference type="NCBI Taxonomy" id="2560624"/>
    <lineage>
        <taxon>Viruses</taxon>
        <taxon>Duplodnaviria</taxon>
        <taxon>Heunggongvirae</taxon>
        <taxon>Peploviricota</taxon>
        <taxon>Herviviricetes</taxon>
        <taxon>Herpesvirales</taxon>
        <taxon>Orthoherpesviridae</taxon>
        <taxon>Betaherpesvirinae</taxon>
        <taxon>Cytomegalovirus</taxon>
        <taxon>Cytomegalovirus papiinebeta4</taxon>
    </lineage>
</organism>
<dbReference type="OrthoDB" id="21383at10239"/>
<dbReference type="EMBL" id="KR351281">
    <property type="protein sequence ID" value="AKG51581.1"/>
    <property type="molecule type" value="Genomic_DNA"/>
</dbReference>
<dbReference type="KEGG" id="vg:24284834"/>
<feature type="compositionally biased region" description="Acidic residues" evidence="1">
    <location>
        <begin position="209"/>
        <end position="220"/>
    </location>
</feature>
<feature type="region of interest" description="Disordered" evidence="1">
    <location>
        <begin position="24"/>
        <end position="162"/>
    </location>
</feature>
<protein>
    <submittedName>
        <fullName evidence="2">UL116</fullName>
    </submittedName>
</protein>
<keyword evidence="3" id="KW-1185">Reference proteome</keyword>
<name>A0A0F7G998_9BETA</name>
<feature type="compositionally biased region" description="Low complexity" evidence="1">
    <location>
        <begin position="24"/>
        <end position="156"/>
    </location>
</feature>
<evidence type="ECO:0000313" key="2">
    <source>
        <dbReference type="EMBL" id="AKG51581.1"/>
    </source>
</evidence>
<dbReference type="Proteomes" id="UP000171701">
    <property type="component" value="Segment"/>
</dbReference>
<dbReference type="Pfam" id="PF25706">
    <property type="entry name" value="HCMV_UL116"/>
    <property type="match status" value="1"/>
</dbReference>
<evidence type="ECO:0000256" key="1">
    <source>
        <dbReference type="SAM" id="MobiDB-lite"/>
    </source>
</evidence>
<reference evidence="2 3" key="1">
    <citation type="journal article" date="2001" name="Arch. Virol.">
        <title>Isolation and characterization of an endogenous cytomegalovirus (BaCMV) from baboons.</title>
        <authorList>
            <person name="Blewett E.L."/>
            <person name="White G."/>
            <person name="Saliki J.T."/>
            <person name="Eberle R."/>
        </authorList>
    </citation>
    <scope>NUCLEOTIDE SEQUENCE [LARGE SCALE GENOMIC DNA]</scope>
    <source>
        <strain evidence="2">OCOM4-52</strain>
    </source>
</reference>
<evidence type="ECO:0000313" key="3">
    <source>
        <dbReference type="Proteomes" id="UP000171701"/>
    </source>
</evidence>
<accession>A0A0F7G998</accession>
<feature type="region of interest" description="Disordered" evidence="1">
    <location>
        <begin position="209"/>
        <end position="233"/>
    </location>
</feature>
<reference evidence="2 3" key="2">
    <citation type="journal article" date="2015" name="Genome Announc.">
        <title>Complete Genome Sequences of Mandrillus leucophaeus and Papio ursinus Cytomegaloviruses.</title>
        <authorList>
            <person name="Blewett E.L."/>
            <person name="Sherrod C.J."/>
            <person name="Texier J.R."/>
            <person name="Conrad T.M."/>
            <person name="Dittmer D.P."/>
        </authorList>
    </citation>
    <scope>NUCLEOTIDE SEQUENCE [LARGE SCALE GENOMIC DNA]</scope>
    <source>
        <strain evidence="2">OCOM4-52</strain>
    </source>
</reference>
<dbReference type="InterPro" id="IPR057857">
    <property type="entry name" value="HCMV_UL116"/>
</dbReference>
<sequence>MQEAMKTWVLLVALFAITRDSACNNTSTASSSSTSSNTVTSSKANNTTSISSSTVSSTSPSGSSSATSNTTKATTSPATTNLSSASPASSPATATTNSTTTTPTPTSSKNTSAGSSTPTNTSNKTSPPASNTSTPSATKTANSTTTNNSAAENTTNITPTFSTENVTVDSNFTTGYPNDTFNATTDPYEVMQIVDLCNATISIIFTDSDEETEESDEQSSEEQQSFDSIDDNTYYPVNPSYSLLSDSDDVMYFYANCERNDTLSNTSCNYTNQRLTSWSLVSSVSFYPAELTNCNKPVAVIEVGNSSLVVSAEATSNLVDGIYKVLGVPDLNSSFLKELAKFQQLIIQGQNKPQK</sequence>